<name>A0A3S9SYG2_9FIRM</name>
<evidence type="ECO:0000256" key="4">
    <source>
        <dbReference type="ARBA" id="ARBA00016902"/>
    </source>
</evidence>
<dbReference type="EMBL" id="CP016379">
    <property type="protein sequence ID" value="AZR73383.1"/>
    <property type="molecule type" value="Genomic_DNA"/>
</dbReference>
<proteinExistence type="inferred from homology"/>
<evidence type="ECO:0000256" key="13">
    <source>
        <dbReference type="PROSITE-ProRule" id="PRU00277"/>
    </source>
</evidence>
<reference evidence="17 18" key="1">
    <citation type="submission" date="2016-07" db="EMBL/GenBank/DDBJ databases">
        <title>Genome and transcriptome analysis of iron-reducing fermentative bacteria Anoxybacter fermentans.</title>
        <authorList>
            <person name="Zeng X."/>
            <person name="Shao Z."/>
        </authorList>
    </citation>
    <scope>NUCLEOTIDE SEQUENCE [LARGE SCALE GENOMIC DNA]</scope>
    <source>
        <strain evidence="17 18">DY22613</strain>
    </source>
</reference>
<evidence type="ECO:0000256" key="3">
    <source>
        <dbReference type="ARBA" id="ARBA00013194"/>
    </source>
</evidence>
<dbReference type="GO" id="GO:0044183">
    <property type="term" value="F:protein folding chaperone"/>
    <property type="evidence" value="ECO:0007669"/>
    <property type="project" value="TreeGrafter"/>
</dbReference>
<sequence length="428" mass="48891">MKVSHQRLEGNQVELKVEVEVEKVADALDKAYKKVVKEVKVPGFRKGRVPRKVLEARFGVEVLYNDALDILLPEAYSQAVEEIGIEPIDRPVIEDVHIEAGKPFTFTAKVLVKPEVKLGQYTGLGLEQEEVKVDEEDVNRELELLQQRHTQLKTTDRDVVEKGDYAIIDFEGFIDGEPFEGGSGEEYALEIGSNTFIEGFEEQLIGAKVGEEVEVNVTFPEDYRAEHLAGKPATFKVTVKEIKVKDVPELNDDFAKEVSEFETLEELKEDIRKKLLENAKEQARREFENKVVDTVAQNAEIDIPEKMIDDELERMYQTMAFDFQQHGIPFDKYLEYVGSSVDKWKEENRAEAEKRVRASLTLEAIAEKEGIVVTDEEIDNRIAELAEKNNQDPKKFKQFLLLQGNLDNLSYGMTMEKVIDFLVEKNAK</sequence>
<dbReference type="Proteomes" id="UP000267250">
    <property type="component" value="Chromosome"/>
</dbReference>
<evidence type="ECO:0000256" key="14">
    <source>
        <dbReference type="RuleBase" id="RU003914"/>
    </source>
</evidence>
<dbReference type="SUPFAM" id="SSF102735">
    <property type="entry name" value="Trigger factor ribosome-binding domain"/>
    <property type="match status" value="1"/>
</dbReference>
<evidence type="ECO:0000313" key="18">
    <source>
        <dbReference type="Proteomes" id="UP000267250"/>
    </source>
</evidence>
<evidence type="ECO:0000256" key="12">
    <source>
        <dbReference type="HAMAP-Rule" id="MF_00303"/>
    </source>
</evidence>
<comment type="catalytic activity">
    <reaction evidence="1 12 13">
        <text>[protein]-peptidylproline (omega=180) = [protein]-peptidylproline (omega=0)</text>
        <dbReference type="Rhea" id="RHEA:16237"/>
        <dbReference type="Rhea" id="RHEA-COMP:10747"/>
        <dbReference type="Rhea" id="RHEA-COMP:10748"/>
        <dbReference type="ChEBI" id="CHEBI:83833"/>
        <dbReference type="ChEBI" id="CHEBI:83834"/>
        <dbReference type="EC" id="5.2.1.8"/>
    </reaction>
</comment>
<keyword evidence="18" id="KW-1185">Reference proteome</keyword>
<dbReference type="GO" id="GO:0043022">
    <property type="term" value="F:ribosome binding"/>
    <property type="evidence" value="ECO:0007669"/>
    <property type="project" value="TreeGrafter"/>
</dbReference>
<dbReference type="Pfam" id="PF05697">
    <property type="entry name" value="Trigger_N"/>
    <property type="match status" value="1"/>
</dbReference>
<evidence type="ECO:0000256" key="8">
    <source>
        <dbReference type="ARBA" id="ARBA00023235"/>
    </source>
</evidence>
<dbReference type="SUPFAM" id="SSF54534">
    <property type="entry name" value="FKBP-like"/>
    <property type="match status" value="1"/>
</dbReference>
<gene>
    <name evidence="12" type="primary">tig</name>
    <name evidence="17" type="ORF">BBF96_08300</name>
</gene>
<evidence type="ECO:0000256" key="1">
    <source>
        <dbReference type="ARBA" id="ARBA00000971"/>
    </source>
</evidence>
<dbReference type="GO" id="GO:0043335">
    <property type="term" value="P:protein unfolding"/>
    <property type="evidence" value="ECO:0007669"/>
    <property type="project" value="TreeGrafter"/>
</dbReference>
<dbReference type="InterPro" id="IPR001179">
    <property type="entry name" value="PPIase_FKBP_dom"/>
</dbReference>
<dbReference type="Pfam" id="PF05698">
    <property type="entry name" value="Trigger_C"/>
    <property type="match status" value="1"/>
</dbReference>
<evidence type="ECO:0000256" key="9">
    <source>
        <dbReference type="ARBA" id="ARBA00023306"/>
    </source>
</evidence>
<dbReference type="InterPro" id="IPR027304">
    <property type="entry name" value="Trigger_fact/SurA_dom_sf"/>
</dbReference>
<dbReference type="RefSeq" id="WP_127016720.1">
    <property type="nucleotide sequence ID" value="NZ_CP016379.1"/>
</dbReference>
<dbReference type="HAMAP" id="MF_00303">
    <property type="entry name" value="Trigger_factor_Tig"/>
    <property type="match status" value="1"/>
</dbReference>
<comment type="domain">
    <text evidence="12">Consists of 3 domains; the N-terminus binds the ribosome, the middle domain has PPIase activity, while the C-terminus has intrinsic chaperone activity on its own.</text>
</comment>
<dbReference type="GO" id="GO:0051301">
    <property type="term" value="P:cell division"/>
    <property type="evidence" value="ECO:0007669"/>
    <property type="project" value="UniProtKB-KW"/>
</dbReference>
<dbReference type="AlphaFoldDB" id="A0A3S9SYG2"/>
<dbReference type="NCBIfam" id="TIGR00115">
    <property type="entry name" value="tig"/>
    <property type="match status" value="1"/>
</dbReference>
<dbReference type="Gene3D" id="3.30.70.1050">
    <property type="entry name" value="Trigger factor ribosome-binding domain"/>
    <property type="match status" value="1"/>
</dbReference>
<evidence type="ECO:0000256" key="5">
    <source>
        <dbReference type="ARBA" id="ARBA00022618"/>
    </source>
</evidence>
<evidence type="ECO:0000256" key="2">
    <source>
        <dbReference type="ARBA" id="ARBA00005464"/>
    </source>
</evidence>
<dbReference type="GO" id="GO:0005737">
    <property type="term" value="C:cytoplasm"/>
    <property type="evidence" value="ECO:0007669"/>
    <property type="project" value="UniProtKB-SubCell"/>
</dbReference>
<comment type="similarity">
    <text evidence="2 12 14">Belongs to the FKBP-type PPIase family. Tig subfamily.</text>
</comment>
<dbReference type="InterPro" id="IPR046357">
    <property type="entry name" value="PPIase_dom_sf"/>
</dbReference>
<dbReference type="PANTHER" id="PTHR30560">
    <property type="entry name" value="TRIGGER FACTOR CHAPERONE AND PEPTIDYL-PROLYL CIS/TRANS ISOMERASE"/>
    <property type="match status" value="1"/>
</dbReference>
<keyword evidence="9 12" id="KW-0131">Cell cycle</keyword>
<dbReference type="Gene3D" id="1.10.3120.10">
    <property type="entry name" value="Trigger factor, C-terminal domain"/>
    <property type="match status" value="1"/>
</dbReference>
<keyword evidence="7 12" id="KW-0143">Chaperone</keyword>
<dbReference type="GO" id="GO:0003755">
    <property type="term" value="F:peptidyl-prolyl cis-trans isomerase activity"/>
    <property type="evidence" value="ECO:0007669"/>
    <property type="project" value="UniProtKB-UniRule"/>
</dbReference>
<dbReference type="Gene3D" id="3.10.50.40">
    <property type="match status" value="1"/>
</dbReference>
<dbReference type="InterPro" id="IPR008880">
    <property type="entry name" value="Trigger_fac_C"/>
</dbReference>
<dbReference type="GO" id="GO:0015031">
    <property type="term" value="P:protein transport"/>
    <property type="evidence" value="ECO:0007669"/>
    <property type="project" value="UniProtKB-UniRule"/>
</dbReference>
<keyword evidence="12" id="KW-0963">Cytoplasm</keyword>
<dbReference type="PROSITE" id="PS50059">
    <property type="entry name" value="FKBP_PPIASE"/>
    <property type="match status" value="1"/>
</dbReference>
<dbReference type="PANTHER" id="PTHR30560:SF3">
    <property type="entry name" value="TRIGGER FACTOR-LIKE PROTEIN TIG, CHLOROPLASTIC"/>
    <property type="match status" value="1"/>
</dbReference>
<organism evidence="17 18">
    <name type="scientific">Anoxybacter fermentans</name>
    <dbReference type="NCBI Taxonomy" id="1323375"/>
    <lineage>
        <taxon>Bacteria</taxon>
        <taxon>Bacillati</taxon>
        <taxon>Bacillota</taxon>
        <taxon>Clostridia</taxon>
        <taxon>Halanaerobiales</taxon>
        <taxon>Anoxybacter</taxon>
    </lineage>
</organism>
<dbReference type="InterPro" id="IPR005215">
    <property type="entry name" value="Trig_fac"/>
</dbReference>
<dbReference type="GO" id="GO:0051083">
    <property type="term" value="P:'de novo' cotranslational protein folding"/>
    <property type="evidence" value="ECO:0007669"/>
    <property type="project" value="TreeGrafter"/>
</dbReference>
<dbReference type="Pfam" id="PF00254">
    <property type="entry name" value="FKBP_C"/>
    <property type="match status" value="1"/>
</dbReference>
<keyword evidence="15" id="KW-0175">Coiled coil</keyword>
<accession>A0A3S9SYG2</accession>
<keyword evidence="6 12" id="KW-0697">Rotamase</keyword>
<protein>
    <recommendedName>
        <fullName evidence="4 12">Trigger factor</fullName>
        <shortName evidence="12">TF</shortName>
        <ecNumber evidence="3 12">5.2.1.8</ecNumber>
    </recommendedName>
    <alternativeName>
        <fullName evidence="11 12">PPIase</fullName>
    </alternativeName>
</protein>
<feature type="coiled-coil region" evidence="15">
    <location>
        <begin position="264"/>
        <end position="293"/>
    </location>
</feature>
<evidence type="ECO:0000259" key="16">
    <source>
        <dbReference type="PROSITE" id="PS50059"/>
    </source>
</evidence>
<feature type="coiled-coil region" evidence="15">
    <location>
        <begin position="128"/>
        <end position="155"/>
    </location>
</feature>
<dbReference type="KEGG" id="aft:BBF96_08300"/>
<evidence type="ECO:0000313" key="17">
    <source>
        <dbReference type="EMBL" id="AZR73383.1"/>
    </source>
</evidence>
<dbReference type="PIRSF" id="PIRSF003095">
    <property type="entry name" value="Trigger_factor"/>
    <property type="match status" value="1"/>
</dbReference>
<comment type="function">
    <text evidence="10 12">Involved in protein export. Acts as a chaperone by maintaining the newly synthesized protein in an open conformation. Functions as a peptidyl-prolyl cis-trans isomerase.</text>
</comment>
<feature type="domain" description="PPIase FKBP-type" evidence="16">
    <location>
        <begin position="163"/>
        <end position="248"/>
    </location>
</feature>
<dbReference type="EC" id="5.2.1.8" evidence="3 12"/>
<evidence type="ECO:0000256" key="11">
    <source>
        <dbReference type="ARBA" id="ARBA00029986"/>
    </source>
</evidence>
<dbReference type="InterPro" id="IPR008881">
    <property type="entry name" value="Trigger_fac_ribosome-bd_bac"/>
</dbReference>
<keyword evidence="8 12" id="KW-0413">Isomerase</keyword>
<dbReference type="FunFam" id="3.10.50.40:FF:000001">
    <property type="entry name" value="Trigger factor"/>
    <property type="match status" value="1"/>
</dbReference>
<evidence type="ECO:0000256" key="7">
    <source>
        <dbReference type="ARBA" id="ARBA00023186"/>
    </source>
</evidence>
<dbReference type="SUPFAM" id="SSF109998">
    <property type="entry name" value="Triger factor/SurA peptide-binding domain-like"/>
    <property type="match status" value="1"/>
</dbReference>
<keyword evidence="5 12" id="KW-0132">Cell division</keyword>
<dbReference type="OrthoDB" id="9767721at2"/>
<evidence type="ECO:0000256" key="6">
    <source>
        <dbReference type="ARBA" id="ARBA00023110"/>
    </source>
</evidence>
<dbReference type="InterPro" id="IPR037041">
    <property type="entry name" value="Trigger_fac_C_sf"/>
</dbReference>
<comment type="subcellular location">
    <subcellularLocation>
        <location evidence="12">Cytoplasm</location>
    </subcellularLocation>
    <text evidence="12">About half TF is bound to the ribosome near the polypeptide exit tunnel while the other half is free in the cytoplasm.</text>
</comment>
<dbReference type="InterPro" id="IPR036611">
    <property type="entry name" value="Trigger_fac_ribosome-bd_sf"/>
</dbReference>
<evidence type="ECO:0000256" key="10">
    <source>
        <dbReference type="ARBA" id="ARBA00024849"/>
    </source>
</evidence>
<evidence type="ECO:0000256" key="15">
    <source>
        <dbReference type="SAM" id="Coils"/>
    </source>
</evidence>